<dbReference type="GO" id="GO:0000105">
    <property type="term" value="P:L-histidine biosynthetic process"/>
    <property type="evidence" value="ECO:0007669"/>
    <property type="project" value="UniProtKB-KW"/>
</dbReference>
<dbReference type="SUPFAM" id="SSF51366">
    <property type="entry name" value="Ribulose-phoshate binding barrel"/>
    <property type="match status" value="1"/>
</dbReference>
<dbReference type="Proteomes" id="UP000318538">
    <property type="component" value="Chromosome"/>
</dbReference>
<dbReference type="GO" id="GO:0005737">
    <property type="term" value="C:cytoplasm"/>
    <property type="evidence" value="ECO:0007669"/>
    <property type="project" value="TreeGrafter"/>
</dbReference>
<comment type="similarity">
    <text evidence="1 5">Belongs to the HisA/HisF family.</text>
</comment>
<dbReference type="InterPro" id="IPR013785">
    <property type="entry name" value="Aldolase_TIM"/>
</dbReference>
<sequence>MAVADSIIGVIDLKNGQSVHAVAGLRDQYRPANGGDGSPTHLASHYRSIGVDRLYIADLDSIQFGRVSVDVIAELLDIYAGCEVLVDLGWRNPSRIEIVSAMNVLVARSEHVSFIAATESAESLVSVPQMADIVPADRCFLGLDFRNGQLNVPSGSQADWIDAAADARFAGVVVLDVAEVGMRRGPVTATRCREIADDFPQFRVYTGGGIRSLDDAKRLVDAGCRGCLVGTALLPQH</sequence>
<evidence type="ECO:0000256" key="1">
    <source>
        <dbReference type="ARBA" id="ARBA00009667"/>
    </source>
</evidence>
<evidence type="ECO:0000256" key="3">
    <source>
        <dbReference type="ARBA" id="ARBA00023102"/>
    </source>
</evidence>
<dbReference type="EMBL" id="CP036525">
    <property type="protein sequence ID" value="QDT03647.1"/>
    <property type="molecule type" value="Genomic_DNA"/>
</dbReference>
<dbReference type="InterPro" id="IPR044524">
    <property type="entry name" value="Isoase_HisA-like"/>
</dbReference>
<name>A0A517N930_9BACT</name>
<organism evidence="6 7">
    <name type="scientific">Rubripirellula lacrimiformis</name>
    <dbReference type="NCBI Taxonomy" id="1930273"/>
    <lineage>
        <taxon>Bacteria</taxon>
        <taxon>Pseudomonadati</taxon>
        <taxon>Planctomycetota</taxon>
        <taxon>Planctomycetia</taxon>
        <taxon>Pirellulales</taxon>
        <taxon>Pirellulaceae</taxon>
        <taxon>Rubripirellula</taxon>
    </lineage>
</organism>
<evidence type="ECO:0000313" key="6">
    <source>
        <dbReference type="EMBL" id="QDT03647.1"/>
    </source>
</evidence>
<evidence type="ECO:0000313" key="7">
    <source>
        <dbReference type="Proteomes" id="UP000318538"/>
    </source>
</evidence>
<keyword evidence="2 5" id="KW-0028">Amino-acid biosynthesis</keyword>
<reference evidence="6 7" key="1">
    <citation type="submission" date="2019-02" db="EMBL/GenBank/DDBJ databases">
        <title>Deep-cultivation of Planctomycetes and their phenomic and genomic characterization uncovers novel biology.</title>
        <authorList>
            <person name="Wiegand S."/>
            <person name="Jogler M."/>
            <person name="Boedeker C."/>
            <person name="Pinto D."/>
            <person name="Vollmers J."/>
            <person name="Rivas-Marin E."/>
            <person name="Kohn T."/>
            <person name="Peeters S.H."/>
            <person name="Heuer A."/>
            <person name="Rast P."/>
            <person name="Oberbeckmann S."/>
            <person name="Bunk B."/>
            <person name="Jeske O."/>
            <person name="Meyerdierks A."/>
            <person name="Storesund J.E."/>
            <person name="Kallscheuer N."/>
            <person name="Luecker S."/>
            <person name="Lage O.M."/>
            <person name="Pohl T."/>
            <person name="Merkel B.J."/>
            <person name="Hornburger P."/>
            <person name="Mueller R.-W."/>
            <person name="Bruemmer F."/>
            <person name="Labrenz M."/>
            <person name="Spormann A.M."/>
            <person name="Op den Camp H."/>
            <person name="Overmann J."/>
            <person name="Amann R."/>
            <person name="Jetten M.S.M."/>
            <person name="Mascher T."/>
            <person name="Medema M.H."/>
            <person name="Devos D.P."/>
            <person name="Kaster A.-K."/>
            <person name="Ovreas L."/>
            <person name="Rohde M."/>
            <person name="Galperin M.Y."/>
            <person name="Jogler C."/>
        </authorList>
    </citation>
    <scope>NUCLEOTIDE SEQUENCE [LARGE SCALE GENOMIC DNA]</scope>
    <source>
        <strain evidence="6 7">K22_7</strain>
    </source>
</reference>
<accession>A0A517N930</accession>
<gene>
    <name evidence="6" type="ORF">K227x_20310</name>
</gene>
<protein>
    <submittedName>
        <fullName evidence="6">1-(5-phosphoribosyl)-5-[(5-phosphoribosylamino)methylideneamino] imidazole-4-carboxamide isomerase</fullName>
    </submittedName>
</protein>
<dbReference type="KEGG" id="rlc:K227x_20310"/>
<dbReference type="Gene3D" id="3.20.20.70">
    <property type="entry name" value="Aldolase class I"/>
    <property type="match status" value="1"/>
</dbReference>
<dbReference type="InterPro" id="IPR011060">
    <property type="entry name" value="RibuloseP-bd_barrel"/>
</dbReference>
<dbReference type="PANTHER" id="PTHR43090">
    <property type="entry name" value="1-(5-PHOSPHORIBOSYL)-5-[(5-PHOSPHORIBOSYLAMINO)METHYLIDENEAMINO] IMIDAZOLE-4-CARBOXAMIDE ISOMERASE"/>
    <property type="match status" value="1"/>
</dbReference>
<keyword evidence="7" id="KW-1185">Reference proteome</keyword>
<dbReference type="GO" id="GO:0000162">
    <property type="term" value="P:L-tryptophan biosynthetic process"/>
    <property type="evidence" value="ECO:0007669"/>
    <property type="project" value="TreeGrafter"/>
</dbReference>
<dbReference type="AlphaFoldDB" id="A0A517N930"/>
<dbReference type="PANTHER" id="PTHR43090:SF2">
    <property type="entry name" value="1-(5-PHOSPHORIBOSYL)-5-[(5-PHOSPHORIBOSYLAMINO)METHYLIDENEAMINO] IMIDAZOLE-4-CARBOXAMIDE ISOMERASE"/>
    <property type="match status" value="1"/>
</dbReference>
<dbReference type="InterPro" id="IPR006062">
    <property type="entry name" value="His_biosynth"/>
</dbReference>
<keyword evidence="6" id="KW-0413">Isomerase</keyword>
<evidence type="ECO:0000256" key="5">
    <source>
        <dbReference type="RuleBase" id="RU003657"/>
    </source>
</evidence>
<evidence type="ECO:0000256" key="2">
    <source>
        <dbReference type="ARBA" id="ARBA00022605"/>
    </source>
</evidence>
<comment type="pathway">
    <text evidence="4">Amino-acid biosynthesis.</text>
</comment>
<dbReference type="Pfam" id="PF00977">
    <property type="entry name" value="His_biosynth"/>
    <property type="match status" value="1"/>
</dbReference>
<evidence type="ECO:0000256" key="4">
    <source>
        <dbReference type="ARBA" id="ARBA00029440"/>
    </source>
</evidence>
<dbReference type="GO" id="GO:0003949">
    <property type="term" value="F:1-(5-phosphoribosyl)-5-[(5-phosphoribosylamino)methylideneamino]imidazole-4-carboxamide isomerase activity"/>
    <property type="evidence" value="ECO:0007669"/>
    <property type="project" value="InterPro"/>
</dbReference>
<proteinExistence type="inferred from homology"/>
<keyword evidence="3 5" id="KW-0368">Histidine biosynthesis</keyword>